<feature type="compositionally biased region" description="Basic residues" evidence="1">
    <location>
        <begin position="58"/>
        <end position="70"/>
    </location>
</feature>
<proteinExistence type="predicted"/>
<reference evidence="3 4" key="1">
    <citation type="submission" date="2023-03" db="EMBL/GenBank/DDBJ databases">
        <title>High recombination rates correlate with genetic variation in Cardiocondyla obscurior ants.</title>
        <authorList>
            <person name="Errbii M."/>
        </authorList>
    </citation>
    <scope>NUCLEOTIDE SEQUENCE [LARGE SCALE GENOMIC DNA]</scope>
    <source>
        <strain evidence="3">Alpha-2009</strain>
        <tissue evidence="3">Whole body</tissue>
    </source>
</reference>
<evidence type="ECO:0000313" key="4">
    <source>
        <dbReference type="Proteomes" id="UP001430953"/>
    </source>
</evidence>
<accession>A0AAW2GFN7</accession>
<dbReference type="EMBL" id="JADYXP020000004">
    <property type="protein sequence ID" value="KAL0126077.1"/>
    <property type="molecule type" value="Genomic_DNA"/>
</dbReference>
<gene>
    <name evidence="3" type="ORF">PUN28_004887</name>
</gene>
<evidence type="ECO:0000256" key="1">
    <source>
        <dbReference type="SAM" id="MobiDB-lite"/>
    </source>
</evidence>
<evidence type="ECO:0008006" key="5">
    <source>
        <dbReference type="Google" id="ProtNLM"/>
    </source>
</evidence>
<evidence type="ECO:0000256" key="2">
    <source>
        <dbReference type="SAM" id="Phobius"/>
    </source>
</evidence>
<keyword evidence="2" id="KW-0812">Transmembrane</keyword>
<comment type="caution">
    <text evidence="3">The sequence shown here is derived from an EMBL/GenBank/DDBJ whole genome shotgun (WGS) entry which is preliminary data.</text>
</comment>
<name>A0AAW2GFN7_9HYME</name>
<evidence type="ECO:0000313" key="3">
    <source>
        <dbReference type="EMBL" id="KAL0126077.1"/>
    </source>
</evidence>
<feature type="transmembrane region" description="Helical" evidence="2">
    <location>
        <begin position="122"/>
        <end position="140"/>
    </location>
</feature>
<dbReference type="AlphaFoldDB" id="A0AAW2GFN7"/>
<feature type="region of interest" description="Disordered" evidence="1">
    <location>
        <begin position="1"/>
        <end position="74"/>
    </location>
</feature>
<keyword evidence="2" id="KW-1133">Transmembrane helix</keyword>
<feature type="compositionally biased region" description="Basic and acidic residues" evidence="1">
    <location>
        <begin position="29"/>
        <end position="57"/>
    </location>
</feature>
<organism evidence="3 4">
    <name type="scientific">Cardiocondyla obscurior</name>
    <dbReference type="NCBI Taxonomy" id="286306"/>
    <lineage>
        <taxon>Eukaryota</taxon>
        <taxon>Metazoa</taxon>
        <taxon>Ecdysozoa</taxon>
        <taxon>Arthropoda</taxon>
        <taxon>Hexapoda</taxon>
        <taxon>Insecta</taxon>
        <taxon>Pterygota</taxon>
        <taxon>Neoptera</taxon>
        <taxon>Endopterygota</taxon>
        <taxon>Hymenoptera</taxon>
        <taxon>Apocrita</taxon>
        <taxon>Aculeata</taxon>
        <taxon>Formicoidea</taxon>
        <taxon>Formicidae</taxon>
        <taxon>Myrmicinae</taxon>
        <taxon>Cardiocondyla</taxon>
    </lineage>
</organism>
<keyword evidence="4" id="KW-1185">Reference proteome</keyword>
<sequence>MRMADDSFCRCNPNDTKMLRQNMTPRKSLSLEKKKSGGDAEEKERSAGKIDKREMKRERKKKAKETRPKRQSPGARDTLIAVESQFSLFFFLFLFSKTDLKFWKGYLFKTYISHRCVLQNRLARNIYIFYIYLYILYIFFGSHKFDRRPEGRALAVNAMLYLFDSFRYGFFFNLATLERAARKCKSILPSSLLALVRAS</sequence>
<dbReference type="Proteomes" id="UP001430953">
    <property type="component" value="Unassembled WGS sequence"/>
</dbReference>
<protein>
    <recommendedName>
        <fullName evidence="5">Transmembrane protein</fullName>
    </recommendedName>
</protein>
<keyword evidence="2" id="KW-0472">Membrane</keyword>
<feature type="compositionally biased region" description="Polar residues" evidence="1">
    <location>
        <begin position="13"/>
        <end position="25"/>
    </location>
</feature>